<organism evidence="1 2">
    <name type="scientific">Macrolepiota fuliginosa MF-IS2</name>
    <dbReference type="NCBI Taxonomy" id="1400762"/>
    <lineage>
        <taxon>Eukaryota</taxon>
        <taxon>Fungi</taxon>
        <taxon>Dikarya</taxon>
        <taxon>Basidiomycota</taxon>
        <taxon>Agaricomycotina</taxon>
        <taxon>Agaricomycetes</taxon>
        <taxon>Agaricomycetidae</taxon>
        <taxon>Agaricales</taxon>
        <taxon>Agaricineae</taxon>
        <taxon>Agaricaceae</taxon>
        <taxon>Macrolepiota</taxon>
    </lineage>
</organism>
<evidence type="ECO:0000313" key="1">
    <source>
        <dbReference type="EMBL" id="KAF9450130.1"/>
    </source>
</evidence>
<dbReference type="EMBL" id="MU151112">
    <property type="protein sequence ID" value="KAF9450130.1"/>
    <property type="molecule type" value="Genomic_DNA"/>
</dbReference>
<proteinExistence type="predicted"/>
<dbReference type="OrthoDB" id="5598396at2759"/>
<accession>A0A9P6C5T6</accession>
<dbReference type="AlphaFoldDB" id="A0A9P6C5T6"/>
<sequence>MNDDRKLDSPRKMVQRKTVLMDTDKLSFSFPYHKADRFYEGNKILMFQNATTANPLSALRRYLIIRDLRFPNHRDLWV</sequence>
<keyword evidence="2" id="KW-1185">Reference proteome</keyword>
<name>A0A9P6C5T6_9AGAR</name>
<protein>
    <submittedName>
        <fullName evidence="1">Uncharacterized protein</fullName>
    </submittedName>
</protein>
<reference evidence="1" key="1">
    <citation type="submission" date="2020-11" db="EMBL/GenBank/DDBJ databases">
        <authorList>
            <consortium name="DOE Joint Genome Institute"/>
            <person name="Ahrendt S."/>
            <person name="Riley R."/>
            <person name="Andreopoulos W."/>
            <person name="Labutti K."/>
            <person name="Pangilinan J."/>
            <person name="Ruiz-Duenas F.J."/>
            <person name="Barrasa J.M."/>
            <person name="Sanchez-Garcia M."/>
            <person name="Camarero S."/>
            <person name="Miyauchi S."/>
            <person name="Serrano A."/>
            <person name="Linde D."/>
            <person name="Babiker R."/>
            <person name="Drula E."/>
            <person name="Ayuso-Fernandez I."/>
            <person name="Pacheco R."/>
            <person name="Padilla G."/>
            <person name="Ferreira P."/>
            <person name="Barriuso J."/>
            <person name="Kellner H."/>
            <person name="Castanera R."/>
            <person name="Alfaro M."/>
            <person name="Ramirez L."/>
            <person name="Pisabarro A.G."/>
            <person name="Kuo A."/>
            <person name="Tritt A."/>
            <person name="Lipzen A."/>
            <person name="He G."/>
            <person name="Yan M."/>
            <person name="Ng V."/>
            <person name="Cullen D."/>
            <person name="Martin F."/>
            <person name="Rosso M.-N."/>
            <person name="Henrissat B."/>
            <person name="Hibbett D."/>
            <person name="Martinez A.T."/>
            <person name="Grigoriev I.V."/>
        </authorList>
    </citation>
    <scope>NUCLEOTIDE SEQUENCE</scope>
    <source>
        <strain evidence="1">MF-IS2</strain>
    </source>
</reference>
<dbReference type="Proteomes" id="UP000807342">
    <property type="component" value="Unassembled WGS sequence"/>
</dbReference>
<evidence type="ECO:0000313" key="2">
    <source>
        <dbReference type="Proteomes" id="UP000807342"/>
    </source>
</evidence>
<gene>
    <name evidence="1" type="ORF">P691DRAFT_666033</name>
</gene>
<comment type="caution">
    <text evidence="1">The sequence shown here is derived from an EMBL/GenBank/DDBJ whole genome shotgun (WGS) entry which is preliminary data.</text>
</comment>